<protein>
    <recommendedName>
        <fullName evidence="1">UDP-galactopyranose mutase C-terminal domain-containing protein</fullName>
    </recommendedName>
</protein>
<dbReference type="AlphaFoldDB" id="A0AA88Y4Q6"/>
<dbReference type="GO" id="GO:0008767">
    <property type="term" value="F:UDP-galactopyranose mutase activity"/>
    <property type="evidence" value="ECO:0007669"/>
    <property type="project" value="InterPro"/>
</dbReference>
<accession>A0AA88Y4Q6</accession>
<dbReference type="Pfam" id="PF03275">
    <property type="entry name" value="GLF"/>
    <property type="match status" value="1"/>
</dbReference>
<comment type="caution">
    <text evidence="2">The sequence shown here is derived from an EMBL/GenBank/DDBJ whole genome shotgun (WGS) entry which is preliminary data.</text>
</comment>
<sequence length="500" mass="58310">MDINEGVRNTIRSLPPRIHLCYQPRSQTDIQRGQVVGALSSLKRFGQGPSWSPVVTVSRSASFKNALVQDYHITSHTMSVDVCIVGAGLSGAVIANRYANETNKKVLVLDSRDHIGGNCYDYVNKYGVRMNKYGAHLFHTKRRDVWDFISQFGTWEPWEHRTLAKVYTADGPKHVPIPICIPTVQQLYDPDVKTEQDMLEFFKNETKDINFTKPYKNSEESTLARFGRRIYESFFRDYTIKQWDKSPERLDASVLERIPLRLNYDDRYFTDEIQMLPSSGYTSIFEDLLDHSHIQVLLGVDYLKHKECFKNIQTTIFTGPIDGYFADYNYKKLEYRSLNFKEENVELERDDDYVLPASVVNEPSMKVKYTRTVEYKHFLQQKAYTSTLVREYSSSEGDPYYPVPNDENRGTYKAFQELAETETARERRRVCFLGRLANYKYMNMDQAIGNALDHWEDWKRDWLQVCDSPVPQTVLHRPQQHHNGFTQNHIDDVREVGKVA</sequence>
<dbReference type="SUPFAM" id="SSF54373">
    <property type="entry name" value="FAD-linked reductases, C-terminal domain"/>
    <property type="match status" value="1"/>
</dbReference>
<dbReference type="GO" id="GO:0050660">
    <property type="term" value="F:flavin adenine dinucleotide binding"/>
    <property type="evidence" value="ECO:0007669"/>
    <property type="project" value="TreeGrafter"/>
</dbReference>
<proteinExistence type="predicted"/>
<dbReference type="Gene3D" id="3.40.50.720">
    <property type="entry name" value="NAD(P)-binding Rossmann-like Domain"/>
    <property type="match status" value="3"/>
</dbReference>
<organism evidence="2 3">
    <name type="scientific">Pinctada imbricata</name>
    <name type="common">Atlantic pearl-oyster</name>
    <name type="synonym">Pinctada martensii</name>
    <dbReference type="NCBI Taxonomy" id="66713"/>
    <lineage>
        <taxon>Eukaryota</taxon>
        <taxon>Metazoa</taxon>
        <taxon>Spiralia</taxon>
        <taxon>Lophotrochozoa</taxon>
        <taxon>Mollusca</taxon>
        <taxon>Bivalvia</taxon>
        <taxon>Autobranchia</taxon>
        <taxon>Pteriomorphia</taxon>
        <taxon>Pterioida</taxon>
        <taxon>Pterioidea</taxon>
        <taxon>Pteriidae</taxon>
        <taxon>Pinctada</taxon>
    </lineage>
</organism>
<gene>
    <name evidence="2" type="ORF">FSP39_015509</name>
</gene>
<evidence type="ECO:0000313" key="2">
    <source>
        <dbReference type="EMBL" id="KAK3098033.1"/>
    </source>
</evidence>
<evidence type="ECO:0000313" key="3">
    <source>
        <dbReference type="Proteomes" id="UP001186944"/>
    </source>
</evidence>
<dbReference type="InterPro" id="IPR015899">
    <property type="entry name" value="UDP-GalPyranose_mutase_C"/>
</dbReference>
<dbReference type="PANTHER" id="PTHR21197">
    <property type="entry name" value="UDP-GALACTOPYRANOSE MUTASE"/>
    <property type="match status" value="1"/>
</dbReference>
<dbReference type="Proteomes" id="UP001186944">
    <property type="component" value="Unassembled WGS sequence"/>
</dbReference>
<reference evidence="2" key="1">
    <citation type="submission" date="2019-08" db="EMBL/GenBank/DDBJ databases">
        <title>The improved chromosome-level genome for the pearl oyster Pinctada fucata martensii using PacBio sequencing and Hi-C.</title>
        <authorList>
            <person name="Zheng Z."/>
        </authorList>
    </citation>
    <scope>NUCLEOTIDE SEQUENCE</scope>
    <source>
        <strain evidence="2">ZZ-2019</strain>
        <tissue evidence="2">Adductor muscle</tissue>
    </source>
</reference>
<keyword evidence="3" id="KW-1185">Reference proteome</keyword>
<dbReference type="EMBL" id="VSWD01000007">
    <property type="protein sequence ID" value="KAK3098033.1"/>
    <property type="molecule type" value="Genomic_DNA"/>
</dbReference>
<dbReference type="PANTHER" id="PTHR21197:SF0">
    <property type="entry name" value="UDP-GALACTOPYRANOSE MUTASE"/>
    <property type="match status" value="1"/>
</dbReference>
<dbReference type="Pfam" id="PF13450">
    <property type="entry name" value="NAD_binding_8"/>
    <property type="match status" value="1"/>
</dbReference>
<name>A0AA88Y4Q6_PINIB</name>
<dbReference type="SUPFAM" id="SSF51971">
    <property type="entry name" value="Nucleotide-binding domain"/>
    <property type="match status" value="1"/>
</dbReference>
<feature type="domain" description="UDP-galactopyranose mutase C-terminal" evidence="1">
    <location>
        <begin position="234"/>
        <end position="441"/>
    </location>
</feature>
<evidence type="ECO:0000259" key="1">
    <source>
        <dbReference type="Pfam" id="PF03275"/>
    </source>
</evidence>